<accession>A0A9K3PL44</accession>
<evidence type="ECO:0000313" key="3">
    <source>
        <dbReference type="EMBL" id="KAG7351417.1"/>
    </source>
</evidence>
<organism evidence="3 4">
    <name type="scientific">Nitzschia inconspicua</name>
    <dbReference type="NCBI Taxonomy" id="303405"/>
    <lineage>
        <taxon>Eukaryota</taxon>
        <taxon>Sar</taxon>
        <taxon>Stramenopiles</taxon>
        <taxon>Ochrophyta</taxon>
        <taxon>Bacillariophyta</taxon>
        <taxon>Bacillariophyceae</taxon>
        <taxon>Bacillariophycidae</taxon>
        <taxon>Bacillariales</taxon>
        <taxon>Bacillariaceae</taxon>
        <taxon>Nitzschia</taxon>
    </lineage>
</organism>
<name>A0A9K3PL44_9STRA</name>
<feature type="region of interest" description="Disordered" evidence="1">
    <location>
        <begin position="1"/>
        <end position="22"/>
    </location>
</feature>
<dbReference type="EMBL" id="JAGRRH010000018">
    <property type="protein sequence ID" value="KAG7351417.1"/>
    <property type="molecule type" value="Genomic_DNA"/>
</dbReference>
<keyword evidence="2" id="KW-0812">Transmembrane</keyword>
<proteinExistence type="predicted"/>
<dbReference type="OrthoDB" id="46337at2759"/>
<feature type="transmembrane region" description="Helical" evidence="2">
    <location>
        <begin position="50"/>
        <end position="67"/>
    </location>
</feature>
<comment type="caution">
    <text evidence="3">The sequence shown here is derived from an EMBL/GenBank/DDBJ whole genome shotgun (WGS) entry which is preliminary data.</text>
</comment>
<evidence type="ECO:0000256" key="2">
    <source>
        <dbReference type="SAM" id="Phobius"/>
    </source>
</evidence>
<keyword evidence="4" id="KW-1185">Reference proteome</keyword>
<protein>
    <submittedName>
        <fullName evidence="3">Uncharacterized protein</fullName>
    </submittedName>
</protein>
<keyword evidence="2" id="KW-0472">Membrane</keyword>
<evidence type="ECO:0000313" key="4">
    <source>
        <dbReference type="Proteomes" id="UP000693970"/>
    </source>
</evidence>
<dbReference type="AlphaFoldDB" id="A0A9K3PL44"/>
<reference evidence="3" key="2">
    <citation type="submission" date="2021-04" db="EMBL/GenBank/DDBJ databases">
        <authorList>
            <person name="Podell S."/>
        </authorList>
    </citation>
    <scope>NUCLEOTIDE SEQUENCE</scope>
    <source>
        <strain evidence="3">Hildebrandi</strain>
    </source>
</reference>
<keyword evidence="2" id="KW-1133">Transmembrane helix</keyword>
<gene>
    <name evidence="3" type="ORF">IV203_010777</name>
</gene>
<evidence type="ECO:0000256" key="1">
    <source>
        <dbReference type="SAM" id="MobiDB-lite"/>
    </source>
</evidence>
<dbReference type="Proteomes" id="UP000693970">
    <property type="component" value="Unassembled WGS sequence"/>
</dbReference>
<reference evidence="3" key="1">
    <citation type="journal article" date="2021" name="Sci. Rep.">
        <title>Diploid genomic architecture of Nitzschia inconspicua, an elite biomass production diatom.</title>
        <authorList>
            <person name="Oliver A."/>
            <person name="Podell S."/>
            <person name="Pinowska A."/>
            <person name="Traller J.C."/>
            <person name="Smith S.R."/>
            <person name="McClure R."/>
            <person name="Beliaev A."/>
            <person name="Bohutskyi P."/>
            <person name="Hill E.A."/>
            <person name="Rabines A."/>
            <person name="Zheng H."/>
            <person name="Allen L.Z."/>
            <person name="Kuo A."/>
            <person name="Grigoriev I.V."/>
            <person name="Allen A.E."/>
            <person name="Hazlebeck D."/>
            <person name="Allen E.E."/>
        </authorList>
    </citation>
    <scope>NUCLEOTIDE SEQUENCE</scope>
    <source>
        <strain evidence="3">Hildebrandi</strain>
    </source>
</reference>
<sequence>MSIPMAISKRNASGKISSADGGMVVEPNDDEQQKLVPKNEFSFQQQRRRCSYIIVSAFLIALYFYQYSISVEQNNGSAVSTSVRVSSSSFSSLNTVTTVRGETSETVANALYPFLSSNGNEKVPFPIIPTLENCTLSFQPPQQPRTDASQWRKPFWIPSFPSSGASNPTNKGDLSREIIAKLTGLADKPVKNYHMSMRKRLKRCHGISETVACTQGHPIVPIQPETQTQNFQPKVVVFVRNFVTAFPASLTDKSIAYHNADQQNTVSEYQQLRDEWVQPTFDSWTSLLEWWRTSDAYDVALYVPYEDLMTTHREKARAVLQRLSAVLKEGGFEVASSPDDLDCIWYTTIREEWTRQQTIMNYLPMFTVEQKEWLISQMRRYIQQVSGSNGRKHSDASLLAILKQFLDQMEMHLPVQQQ</sequence>